<name>A0ABW2R9A0_9BURK</name>
<evidence type="ECO:0000256" key="7">
    <source>
        <dbReference type="SAM" id="MobiDB-lite"/>
    </source>
</evidence>
<evidence type="ECO:0000313" key="11">
    <source>
        <dbReference type="Proteomes" id="UP001596495"/>
    </source>
</evidence>
<keyword evidence="6 8" id="KW-0472">Membrane</keyword>
<dbReference type="PANTHER" id="PTHR13325">
    <property type="entry name" value="PROTEASE M50 MEMBRANE-BOUND TRANSCRIPTION FACTOR SITE 2 PROTEASE"/>
    <property type="match status" value="1"/>
</dbReference>
<feature type="region of interest" description="Disordered" evidence="7">
    <location>
        <begin position="1"/>
        <end position="27"/>
    </location>
</feature>
<feature type="transmembrane region" description="Helical" evidence="8">
    <location>
        <begin position="436"/>
        <end position="454"/>
    </location>
</feature>
<dbReference type="Proteomes" id="UP001596495">
    <property type="component" value="Unassembled WGS sequence"/>
</dbReference>
<organism evidence="10 11">
    <name type="scientific">Hydrogenophaga bisanensis</name>
    <dbReference type="NCBI Taxonomy" id="439611"/>
    <lineage>
        <taxon>Bacteria</taxon>
        <taxon>Pseudomonadati</taxon>
        <taxon>Pseudomonadota</taxon>
        <taxon>Betaproteobacteria</taxon>
        <taxon>Burkholderiales</taxon>
        <taxon>Comamonadaceae</taxon>
        <taxon>Hydrogenophaga</taxon>
    </lineage>
</organism>
<evidence type="ECO:0000256" key="6">
    <source>
        <dbReference type="ARBA" id="ARBA00023136"/>
    </source>
</evidence>
<comment type="caution">
    <text evidence="10">The sequence shown here is derived from an EMBL/GenBank/DDBJ whole genome shotgun (WGS) entry which is preliminary data.</text>
</comment>
<dbReference type="PANTHER" id="PTHR13325:SF3">
    <property type="entry name" value="MEMBRANE-BOUND TRANSCRIPTION FACTOR SITE-2 PROTEASE"/>
    <property type="match status" value="1"/>
</dbReference>
<reference evidence="11" key="1">
    <citation type="journal article" date="2019" name="Int. J. Syst. Evol. Microbiol.">
        <title>The Global Catalogue of Microorganisms (GCM) 10K type strain sequencing project: providing services to taxonomists for standard genome sequencing and annotation.</title>
        <authorList>
            <consortium name="The Broad Institute Genomics Platform"/>
            <consortium name="The Broad Institute Genome Sequencing Center for Infectious Disease"/>
            <person name="Wu L."/>
            <person name="Ma J."/>
        </authorList>
    </citation>
    <scope>NUCLEOTIDE SEQUENCE [LARGE SCALE GENOMIC DNA]</scope>
    <source>
        <strain evidence="11">CCUG 54518</strain>
    </source>
</reference>
<comment type="similarity">
    <text evidence="3">Belongs to the peptidase M50B family.</text>
</comment>
<feature type="transmembrane region" description="Helical" evidence="8">
    <location>
        <begin position="200"/>
        <end position="217"/>
    </location>
</feature>
<evidence type="ECO:0000256" key="5">
    <source>
        <dbReference type="ARBA" id="ARBA00022989"/>
    </source>
</evidence>
<evidence type="ECO:0000256" key="1">
    <source>
        <dbReference type="ARBA" id="ARBA00001947"/>
    </source>
</evidence>
<keyword evidence="4 8" id="KW-0812">Transmembrane</keyword>
<dbReference type="InterPro" id="IPR008915">
    <property type="entry name" value="Peptidase_M50"/>
</dbReference>
<gene>
    <name evidence="10" type="ORF">ACFQNJ_08985</name>
</gene>
<feature type="domain" description="Peptidase M50" evidence="9">
    <location>
        <begin position="209"/>
        <end position="284"/>
    </location>
</feature>
<feature type="transmembrane region" description="Helical" evidence="8">
    <location>
        <begin position="369"/>
        <end position="392"/>
    </location>
</feature>
<keyword evidence="11" id="KW-1185">Reference proteome</keyword>
<accession>A0ABW2R9A0</accession>
<dbReference type="RefSeq" id="WP_382256252.1">
    <property type="nucleotide sequence ID" value="NZ_JBHTBX010000005.1"/>
</dbReference>
<evidence type="ECO:0000256" key="8">
    <source>
        <dbReference type="SAM" id="Phobius"/>
    </source>
</evidence>
<sequence length="725" mass="81083">MSTGSSVPAAGGRIQLKAPPPKKQPLPPIRDELILFPAAPNEDGTPAWMIQDPVTNRFFRIGWLDFELLVNWADNDLATLVRTVNQQTPLNVTPDDVRALTKFLGDNQLLRITGKADVAKALARADSMKRSFFESLLHNYLFFRLPLVRPQTWLAAIRPFLLRLNMPLVGLVVMAITLLGIFLVSRQWDQFTHTLVDNMTWKGLLGYGVALLFAKTLHELGHALAATRYGVRVAHMGVAFLVMLPMLYTDTGESWRLRNSRQRLAIASAGIAVELALAGIATLAWTLAPDGAFRNGMFFLATTSWVLTVAINASPFMRFDGYFITSDLLDLPNLHERSTALAKVWLRRTLLGFQDRWPEVFPEPKRRALIAFALVTWVYRLVVFLGIALLVYYFFFKVLGILLMVLELAWFIGRPVMKELEVWKKRRAEITSRRKIWLLAVLLAGLVLLLIPFSSRVTGYGWYHAQEQQSIHAPFPAQIVSMPTQREFKAGDVLFVLDSSILGIAQDKSRQLAQAREAQIAGLLGLPDGEAQRQSLNSQKAYYEAEQKLSEDERERLTLRAPFAGELRDIDPALAPGVWVKPRESLAVLVDQRQWVVDAFIEEAHLGRLQVGQPVRAGLMADPRTWTDGRIEAIDVSRTLVLPDPMLDATHGGPIATVASPPKDGQMQQGPVVRDALFRIRIVLDEPLPTQQAATVRVRIEGEAESVAAGVFRKVASVFIRESGF</sequence>
<feature type="transmembrane region" description="Helical" evidence="8">
    <location>
        <begin position="264"/>
        <end position="288"/>
    </location>
</feature>
<comment type="subcellular location">
    <subcellularLocation>
        <location evidence="2">Endomembrane system</location>
        <topology evidence="2">Multi-pass membrane protein</topology>
    </subcellularLocation>
</comment>
<feature type="transmembrane region" description="Helical" evidence="8">
    <location>
        <begin position="398"/>
        <end position="416"/>
    </location>
</feature>
<dbReference type="EMBL" id="JBHTBX010000005">
    <property type="protein sequence ID" value="MFC7434644.1"/>
    <property type="molecule type" value="Genomic_DNA"/>
</dbReference>
<dbReference type="InterPro" id="IPR001193">
    <property type="entry name" value="MBTPS2"/>
</dbReference>
<evidence type="ECO:0000256" key="4">
    <source>
        <dbReference type="ARBA" id="ARBA00022692"/>
    </source>
</evidence>
<evidence type="ECO:0000256" key="3">
    <source>
        <dbReference type="ARBA" id="ARBA00007931"/>
    </source>
</evidence>
<proteinExistence type="inferred from homology"/>
<evidence type="ECO:0000259" key="9">
    <source>
        <dbReference type="Pfam" id="PF02163"/>
    </source>
</evidence>
<dbReference type="Pfam" id="PF02163">
    <property type="entry name" value="Peptidase_M50"/>
    <property type="match status" value="1"/>
</dbReference>
<protein>
    <submittedName>
        <fullName evidence="10">HlyD family efflux transporter periplasmic adaptor subunit</fullName>
    </submittedName>
</protein>
<evidence type="ECO:0000256" key="2">
    <source>
        <dbReference type="ARBA" id="ARBA00004127"/>
    </source>
</evidence>
<comment type="cofactor">
    <cofactor evidence="1">
        <name>Zn(2+)</name>
        <dbReference type="ChEBI" id="CHEBI:29105"/>
    </cofactor>
</comment>
<feature type="compositionally biased region" description="Pro residues" evidence="7">
    <location>
        <begin position="18"/>
        <end position="27"/>
    </location>
</feature>
<evidence type="ECO:0000313" key="10">
    <source>
        <dbReference type="EMBL" id="MFC7434644.1"/>
    </source>
</evidence>
<dbReference type="Gene3D" id="2.40.30.170">
    <property type="match status" value="1"/>
</dbReference>
<feature type="transmembrane region" description="Helical" evidence="8">
    <location>
        <begin position="168"/>
        <end position="188"/>
    </location>
</feature>
<keyword evidence="5 8" id="KW-1133">Transmembrane helix</keyword>